<keyword evidence="1" id="KW-0805">Transcription regulation</keyword>
<dbReference type="PROSITE" id="PS01124">
    <property type="entry name" value="HTH_ARAC_FAMILY_2"/>
    <property type="match status" value="1"/>
</dbReference>
<dbReference type="InterPro" id="IPR009057">
    <property type="entry name" value="Homeodomain-like_sf"/>
</dbReference>
<evidence type="ECO:0000313" key="5">
    <source>
        <dbReference type="EMBL" id="GAK35748.1"/>
    </source>
</evidence>
<dbReference type="AlphaFoldDB" id="A0A069CYR5"/>
<dbReference type="eggNOG" id="COG4977">
    <property type="taxonomic scope" value="Bacteria"/>
</dbReference>
<evidence type="ECO:0000313" key="6">
    <source>
        <dbReference type="Proteomes" id="UP000027601"/>
    </source>
</evidence>
<dbReference type="SMART" id="SM00342">
    <property type="entry name" value="HTH_ARAC"/>
    <property type="match status" value="1"/>
</dbReference>
<evidence type="ECO:0000259" key="4">
    <source>
        <dbReference type="PROSITE" id="PS01124"/>
    </source>
</evidence>
<sequence>MTQSIDQLHLLVLNVGLAIHNADWNWQNISSPFTRLYYVTEGSAYIQLPTGKQELKPHHLYLIPAFTTHSYVCHSHFVHYYLHIYEDHQSESSILEDWNFPIEITAGEFELLLIKRLCSINPTMQLSQSDPTSYDNDPTLIQNIIKNKQRTFSDKVESRGIVYQLIARFLKEGKPKIELNDNRIRKVLSFIRKNIYKPMNIDTLAEISCLSKDHFIRLFHKEIGITPLQYINQKKIERAQLILITENIPVKNIAYLLSYEDHSYFNRLFKKTTGVAPQQYRGMYKK</sequence>
<dbReference type="Gene3D" id="1.10.10.60">
    <property type="entry name" value="Homeodomain-like"/>
    <property type="match status" value="2"/>
</dbReference>
<dbReference type="CDD" id="cd02208">
    <property type="entry name" value="cupin_RmlC-like"/>
    <property type="match status" value="1"/>
</dbReference>
<dbReference type="RefSeq" id="WP_024995828.1">
    <property type="nucleotide sequence ID" value="NZ_BAJS01000003.1"/>
</dbReference>
<gene>
    <name evidence="5" type="ORF">JCM15093_871</name>
</gene>
<keyword evidence="3" id="KW-0804">Transcription</keyword>
<organism evidence="5 6">
    <name type="scientific">Bacteroides graminisolvens DSM 19988 = JCM 15093</name>
    <dbReference type="NCBI Taxonomy" id="1121097"/>
    <lineage>
        <taxon>Bacteria</taxon>
        <taxon>Pseudomonadati</taxon>
        <taxon>Bacteroidota</taxon>
        <taxon>Bacteroidia</taxon>
        <taxon>Bacteroidales</taxon>
        <taxon>Bacteroidaceae</taxon>
        <taxon>Bacteroides</taxon>
    </lineage>
</organism>
<feature type="domain" description="HTH araC/xylS-type" evidence="4">
    <location>
        <begin position="185"/>
        <end position="283"/>
    </location>
</feature>
<dbReference type="Pfam" id="PF12833">
    <property type="entry name" value="HTH_18"/>
    <property type="match status" value="1"/>
</dbReference>
<dbReference type="InterPro" id="IPR018060">
    <property type="entry name" value="HTH_AraC"/>
</dbReference>
<dbReference type="PANTHER" id="PTHR43280">
    <property type="entry name" value="ARAC-FAMILY TRANSCRIPTIONAL REGULATOR"/>
    <property type="match status" value="1"/>
</dbReference>
<keyword evidence="6" id="KW-1185">Reference proteome</keyword>
<dbReference type="SUPFAM" id="SSF46689">
    <property type="entry name" value="Homeodomain-like"/>
    <property type="match status" value="2"/>
</dbReference>
<dbReference type="OrthoDB" id="1007602at2"/>
<proteinExistence type="predicted"/>
<keyword evidence="2" id="KW-0238">DNA-binding</keyword>
<evidence type="ECO:0000256" key="2">
    <source>
        <dbReference type="ARBA" id="ARBA00023125"/>
    </source>
</evidence>
<evidence type="ECO:0000256" key="3">
    <source>
        <dbReference type="ARBA" id="ARBA00023163"/>
    </source>
</evidence>
<dbReference type="PRINTS" id="PR00032">
    <property type="entry name" value="HTHARAC"/>
</dbReference>
<dbReference type="PANTHER" id="PTHR43280:SF28">
    <property type="entry name" value="HTH-TYPE TRANSCRIPTIONAL ACTIVATOR RHAS"/>
    <property type="match status" value="1"/>
</dbReference>
<dbReference type="GO" id="GO:0003700">
    <property type="term" value="F:DNA-binding transcription factor activity"/>
    <property type="evidence" value="ECO:0007669"/>
    <property type="project" value="InterPro"/>
</dbReference>
<dbReference type="Proteomes" id="UP000027601">
    <property type="component" value="Unassembled WGS sequence"/>
</dbReference>
<evidence type="ECO:0000256" key="1">
    <source>
        <dbReference type="ARBA" id="ARBA00023015"/>
    </source>
</evidence>
<dbReference type="SUPFAM" id="SSF51215">
    <property type="entry name" value="Regulatory protein AraC"/>
    <property type="match status" value="1"/>
</dbReference>
<dbReference type="InterPro" id="IPR037923">
    <property type="entry name" value="HTH-like"/>
</dbReference>
<name>A0A069CYR5_9BACE</name>
<dbReference type="GO" id="GO:0043565">
    <property type="term" value="F:sequence-specific DNA binding"/>
    <property type="evidence" value="ECO:0007669"/>
    <property type="project" value="InterPro"/>
</dbReference>
<accession>A0A069CYR5</accession>
<dbReference type="InterPro" id="IPR020449">
    <property type="entry name" value="Tscrpt_reg_AraC-type_HTH"/>
</dbReference>
<protein>
    <submittedName>
        <fullName evidence="5">Transcriptional regulator</fullName>
    </submittedName>
</protein>
<reference evidence="5 6" key="1">
    <citation type="journal article" date="2015" name="Microbes Environ.">
        <title>Distribution and evolution of nitrogen fixation genes in the phylum bacteroidetes.</title>
        <authorList>
            <person name="Inoue J."/>
            <person name="Oshima K."/>
            <person name="Suda W."/>
            <person name="Sakamoto M."/>
            <person name="Iino T."/>
            <person name="Noda S."/>
            <person name="Hongoh Y."/>
            <person name="Hattori M."/>
            <person name="Ohkuma M."/>
        </authorList>
    </citation>
    <scope>NUCLEOTIDE SEQUENCE [LARGE SCALE GENOMIC DNA]</scope>
    <source>
        <strain evidence="5 6">JCM 15093</strain>
    </source>
</reference>
<dbReference type="EMBL" id="BAJS01000003">
    <property type="protein sequence ID" value="GAK35748.1"/>
    <property type="molecule type" value="Genomic_DNA"/>
</dbReference>
<comment type="caution">
    <text evidence="5">The sequence shown here is derived from an EMBL/GenBank/DDBJ whole genome shotgun (WGS) entry which is preliminary data.</text>
</comment>